<keyword evidence="3" id="KW-1185">Reference proteome</keyword>
<organism evidence="2 3">
    <name type="scientific">Paramormyrops kingsleyae</name>
    <dbReference type="NCBI Taxonomy" id="1676925"/>
    <lineage>
        <taxon>Eukaryota</taxon>
        <taxon>Metazoa</taxon>
        <taxon>Chordata</taxon>
        <taxon>Craniata</taxon>
        <taxon>Vertebrata</taxon>
        <taxon>Euteleostomi</taxon>
        <taxon>Actinopterygii</taxon>
        <taxon>Neopterygii</taxon>
        <taxon>Teleostei</taxon>
        <taxon>Osteoglossocephala</taxon>
        <taxon>Osteoglossomorpha</taxon>
        <taxon>Osteoglossiformes</taxon>
        <taxon>Mormyridae</taxon>
        <taxon>Paramormyrops</taxon>
    </lineage>
</organism>
<dbReference type="InterPro" id="IPR040581">
    <property type="entry name" value="Thioredoxin_11"/>
</dbReference>
<dbReference type="Pfam" id="PF24674">
    <property type="entry name" value="MACPF_SNTX"/>
    <property type="match status" value="1"/>
</dbReference>
<dbReference type="AlphaFoldDB" id="A0A3B3QQA2"/>
<evidence type="ECO:0000313" key="2">
    <source>
        <dbReference type="Ensembl" id="ENSPKIP00000007760.1"/>
    </source>
</evidence>
<reference evidence="2" key="2">
    <citation type="submission" date="2025-09" db="UniProtKB">
        <authorList>
            <consortium name="Ensembl"/>
        </authorList>
    </citation>
    <scope>IDENTIFICATION</scope>
</reference>
<evidence type="ECO:0000259" key="1">
    <source>
        <dbReference type="PROSITE" id="PS50871"/>
    </source>
</evidence>
<protein>
    <recommendedName>
        <fullName evidence="1">C1q domain-containing protein</fullName>
    </recommendedName>
</protein>
<dbReference type="Ensembl" id="ENSPKIT00000031827.1">
    <property type="protein sequence ID" value="ENSPKIP00000007760.1"/>
    <property type="gene ID" value="ENSPKIG00000023512.1"/>
</dbReference>
<dbReference type="Proteomes" id="UP000261540">
    <property type="component" value="Unplaced"/>
</dbReference>
<dbReference type="InterPro" id="IPR052090">
    <property type="entry name" value="Cytolytic_pore-forming_toxin"/>
</dbReference>
<dbReference type="Gene3D" id="2.60.120.40">
    <property type="match status" value="1"/>
</dbReference>
<dbReference type="STRING" id="1676925.ENSPKIP00000007760"/>
<feature type="domain" description="C1q" evidence="1">
    <location>
        <begin position="505"/>
        <end position="634"/>
    </location>
</feature>
<dbReference type="SUPFAM" id="SSF49842">
    <property type="entry name" value="TNF-like"/>
    <property type="match status" value="1"/>
</dbReference>
<dbReference type="Pfam" id="PF21109">
    <property type="entry name" value="Stonustoxin_helical"/>
    <property type="match status" value="1"/>
</dbReference>
<dbReference type="SMART" id="SM00110">
    <property type="entry name" value="C1Q"/>
    <property type="match status" value="1"/>
</dbReference>
<dbReference type="Pfam" id="PF18078">
    <property type="entry name" value="Thioredoxin_11"/>
    <property type="match status" value="1"/>
</dbReference>
<dbReference type="InterPro" id="IPR008983">
    <property type="entry name" value="Tumour_necrosis_fac-like_dom"/>
</dbReference>
<dbReference type="InterPro" id="IPR056072">
    <property type="entry name" value="SNTX_MACPF/CDC-like_dom"/>
</dbReference>
<accession>A0A3B3QQA2</accession>
<name>A0A3B3QQA2_9TELE</name>
<dbReference type="PANTHER" id="PTHR31594">
    <property type="entry name" value="AIG1-TYPE G DOMAIN-CONTAINING PROTEIN"/>
    <property type="match status" value="1"/>
</dbReference>
<sequence length="634" mass="71505">MTTGAIQIAALGRPLHPGMLYDCRNDGFIAGVTFWDAEDIEKNMSVHEQNQSKSHITASDSLSKKSSLLDVSASLKASFLAGLVEIGGSAKYLKDTVTTESQCRVTMHYSQKTVFKQLNMKNIGKVTYADVIKQGTATHVVTGVLYGVDTFMVFDQTVSQNEYKQDIQDKLNVMIKKIPTTTISGKNPTTYLEAVKVYKDLPKLLEHRAQKAVPVTVWLYPLKYFDNKAAKLVQEISENLIIELDTILEDLQSATATVNELLQISLNIQATDIQDKLKTFQDMLRQYQITVQKNVSEIIPSIRNGKMDENKLVPILESHYNSPFTAKIMSKWLEKKRSELEVLRSYIDTFENQKNIQIVSPTQYNGLIFSPDNESVVAFVFTSLKYEEPYILYLTKCLNSKEFMNKKKFVEDEASTPWFLTPDISQTMRENYELFKQFSDANKEEEKSKFVITYISDLSHPGASIYLHREGKLVDSQYKPILKPDAPLILDIGSSSITLKLQASPASKTIAFSAKLQLCERCPSDDQPIKFTTVLTNEGEGYSPETGIFTCPEPGFYYITVHAAEYNTSQYGIFKNMEKLVSSYHKAGDTTVTCGIVMQLTKTDKVFVKIWGSDRNNMYASVDNDAVFAGFRLS</sequence>
<dbReference type="GeneTree" id="ENSGT00390000014380"/>
<dbReference type="PANTHER" id="PTHR31594:SF11">
    <property type="entry name" value="NEOVERRUCOTOXIN SUBUNIT ALPHA-LIKE ISOFORM X1-RELATED"/>
    <property type="match status" value="1"/>
</dbReference>
<proteinExistence type="predicted"/>
<dbReference type="InterPro" id="IPR001073">
    <property type="entry name" value="C1q_dom"/>
</dbReference>
<evidence type="ECO:0000313" key="3">
    <source>
        <dbReference type="Proteomes" id="UP000261540"/>
    </source>
</evidence>
<dbReference type="Pfam" id="PF00386">
    <property type="entry name" value="C1q"/>
    <property type="match status" value="1"/>
</dbReference>
<dbReference type="InterPro" id="IPR048997">
    <property type="entry name" value="Stonustoxin-like_helical"/>
</dbReference>
<dbReference type="PRINTS" id="PR00007">
    <property type="entry name" value="COMPLEMNTC1Q"/>
</dbReference>
<reference evidence="2" key="1">
    <citation type="submission" date="2025-08" db="UniProtKB">
        <authorList>
            <consortium name="Ensembl"/>
        </authorList>
    </citation>
    <scope>IDENTIFICATION</scope>
</reference>
<dbReference type="PROSITE" id="PS50871">
    <property type="entry name" value="C1Q"/>
    <property type="match status" value="1"/>
</dbReference>